<dbReference type="PANTHER" id="PTHR46796">
    <property type="entry name" value="HTH-TYPE TRANSCRIPTIONAL ACTIVATOR RHAS-RELATED"/>
    <property type="match status" value="1"/>
</dbReference>
<organism evidence="5 6">
    <name type="scientific">Methylobacterium ajmalii</name>
    <dbReference type="NCBI Taxonomy" id="2738439"/>
    <lineage>
        <taxon>Bacteria</taxon>
        <taxon>Pseudomonadati</taxon>
        <taxon>Pseudomonadota</taxon>
        <taxon>Alphaproteobacteria</taxon>
        <taxon>Hyphomicrobiales</taxon>
        <taxon>Methylobacteriaceae</taxon>
        <taxon>Methylobacterium</taxon>
    </lineage>
</organism>
<keyword evidence="3" id="KW-0804">Transcription</keyword>
<keyword evidence="2" id="KW-0238">DNA-binding</keyword>
<keyword evidence="1" id="KW-0805">Transcription regulation</keyword>
<feature type="domain" description="HTH araC/xylS-type" evidence="4">
    <location>
        <begin position="217"/>
        <end position="316"/>
    </location>
</feature>
<proteinExistence type="predicted"/>
<dbReference type="SMART" id="SM00342">
    <property type="entry name" value="HTH_ARAC"/>
    <property type="match status" value="1"/>
</dbReference>
<sequence>MLILEHRFAHIPQEGRRGRAWLASLPPLYEGRLTDGATVSLNASLRYYHLGDIVVAVEDGPAQVIERTPHIVSTQALDHLVLRTHASGRAQVTTNARTAEAAPGDLLLIDLARPISIAMPPVVGVAVVVPRRLLANGRGASGLPSRHVLAADRDPLIRLLAGHLIHLADVLAAATEAQVAELVPATVALCRAIDTSGGPAASGSAESARDAASPTVLAVRRYIEEHLDRVDIPALMKHFGLSRRSLYRLFEGTGGVQACIRDCRLAFAMRALRQSPTARRPKLARLAHDCGIGDPRVFSRAFRRRYGMSPTEVEPGSTPALPHRPDTGLLGWLRTL</sequence>
<comment type="caution">
    <text evidence="5">The sequence shown here is derived from an EMBL/GenBank/DDBJ whole genome shotgun (WGS) entry which is preliminary data.</text>
</comment>
<dbReference type="InterPro" id="IPR050204">
    <property type="entry name" value="AraC_XylS_family_regulators"/>
</dbReference>
<evidence type="ECO:0000256" key="1">
    <source>
        <dbReference type="ARBA" id="ARBA00023015"/>
    </source>
</evidence>
<dbReference type="InterPro" id="IPR035418">
    <property type="entry name" value="AraC-bd_2"/>
</dbReference>
<keyword evidence="6" id="KW-1185">Reference proteome</keyword>
<dbReference type="Pfam" id="PF12833">
    <property type="entry name" value="HTH_18"/>
    <property type="match status" value="1"/>
</dbReference>
<dbReference type="EMBL" id="JAQYXP010000003">
    <property type="protein sequence ID" value="MEN3236370.1"/>
    <property type="molecule type" value="Genomic_DNA"/>
</dbReference>
<evidence type="ECO:0000313" key="6">
    <source>
        <dbReference type="Proteomes" id="UP001407347"/>
    </source>
</evidence>
<accession>A0ABU9ZZ86</accession>
<evidence type="ECO:0000313" key="5">
    <source>
        <dbReference type="EMBL" id="MEN3236370.1"/>
    </source>
</evidence>
<reference evidence="5 6" key="1">
    <citation type="journal article" date="2023" name="PLoS ONE">
        <title>Complete genome assembly of Hawai'i environmental nontuberculous mycobacteria reveals unexpected co-isolation with methylobacteria.</title>
        <authorList>
            <person name="Hendrix J."/>
            <person name="Epperson L.E."/>
            <person name="Tong E.I."/>
            <person name="Chan Y.L."/>
            <person name="Hasan N.A."/>
            <person name="Dawrs S.N."/>
            <person name="Norton G.J."/>
            <person name="Virdi R."/>
            <person name="Crooks J.L."/>
            <person name="Chan E.D."/>
            <person name="Honda J.R."/>
            <person name="Strong M."/>
        </authorList>
    </citation>
    <scope>NUCLEOTIDE SEQUENCE [LARGE SCALE GENOMIC DNA]</scope>
    <source>
        <strain evidence="5 6">NJH_HI04-1</strain>
    </source>
</reference>
<evidence type="ECO:0000256" key="3">
    <source>
        <dbReference type="ARBA" id="ARBA00023163"/>
    </source>
</evidence>
<dbReference type="InterPro" id="IPR009057">
    <property type="entry name" value="Homeodomain-like_sf"/>
</dbReference>
<dbReference type="InterPro" id="IPR018060">
    <property type="entry name" value="HTH_AraC"/>
</dbReference>
<dbReference type="Proteomes" id="UP001407347">
    <property type="component" value="Unassembled WGS sequence"/>
</dbReference>
<gene>
    <name evidence="5" type="ORF">PUR29_22735</name>
</gene>
<protein>
    <submittedName>
        <fullName evidence="5">AraC family transcriptional regulator</fullName>
    </submittedName>
</protein>
<dbReference type="PANTHER" id="PTHR46796:SF6">
    <property type="entry name" value="ARAC SUBFAMILY"/>
    <property type="match status" value="1"/>
</dbReference>
<dbReference type="SUPFAM" id="SSF46689">
    <property type="entry name" value="Homeodomain-like"/>
    <property type="match status" value="1"/>
</dbReference>
<dbReference type="Gene3D" id="1.10.10.60">
    <property type="entry name" value="Homeodomain-like"/>
    <property type="match status" value="1"/>
</dbReference>
<evidence type="ECO:0000259" key="4">
    <source>
        <dbReference type="PROSITE" id="PS01124"/>
    </source>
</evidence>
<evidence type="ECO:0000256" key="2">
    <source>
        <dbReference type="ARBA" id="ARBA00023125"/>
    </source>
</evidence>
<name>A0ABU9ZZ86_9HYPH</name>
<dbReference type="RefSeq" id="WP_346013213.1">
    <property type="nucleotide sequence ID" value="NZ_JAQYXP010000003.1"/>
</dbReference>
<dbReference type="Pfam" id="PF14525">
    <property type="entry name" value="AraC_binding_2"/>
    <property type="match status" value="1"/>
</dbReference>
<dbReference type="PROSITE" id="PS01124">
    <property type="entry name" value="HTH_ARAC_FAMILY_2"/>
    <property type="match status" value="1"/>
</dbReference>